<protein>
    <recommendedName>
        <fullName evidence="1">N-terminal domain-containing protein</fullName>
    </recommendedName>
</protein>
<name>A0A9W6N9P4_9HYPH</name>
<dbReference type="GO" id="GO:0003697">
    <property type="term" value="F:single-stranded DNA binding"/>
    <property type="evidence" value="ECO:0007669"/>
    <property type="project" value="InterPro"/>
</dbReference>
<evidence type="ECO:0000259" key="1">
    <source>
        <dbReference type="Pfam" id="PF08401"/>
    </source>
</evidence>
<reference evidence="2" key="2">
    <citation type="submission" date="2023-01" db="EMBL/GenBank/DDBJ databases">
        <authorList>
            <person name="Sun Q."/>
            <person name="Evtushenko L."/>
        </authorList>
    </citation>
    <scope>NUCLEOTIDE SEQUENCE</scope>
    <source>
        <strain evidence="2">VKM B-2789</strain>
    </source>
</reference>
<dbReference type="InterPro" id="IPR013610">
    <property type="entry name" value="ArdC_N"/>
</dbReference>
<sequence>MAGRVPWAQPWAAAAAPLTMPRNATTGRKYSGINILILWDAVIEHGFSTQTWLTFRQALGLGGSVRKGEHGTTVVYAGRFTPGEGRCHINFGVAAGRVDGGA</sequence>
<evidence type="ECO:0000313" key="2">
    <source>
        <dbReference type="EMBL" id="GLK82707.1"/>
    </source>
</evidence>
<proteinExistence type="predicted"/>
<gene>
    <name evidence="2" type="ORF">GCM10017653_07760</name>
</gene>
<feature type="domain" description="N-terminal" evidence="1">
    <location>
        <begin position="2"/>
        <end position="84"/>
    </location>
</feature>
<evidence type="ECO:0000313" key="3">
    <source>
        <dbReference type="Proteomes" id="UP001143330"/>
    </source>
</evidence>
<organism evidence="2 3">
    <name type="scientific">Ancylobacter defluvii</name>
    <dbReference type="NCBI Taxonomy" id="1282440"/>
    <lineage>
        <taxon>Bacteria</taxon>
        <taxon>Pseudomonadati</taxon>
        <taxon>Pseudomonadota</taxon>
        <taxon>Alphaproteobacteria</taxon>
        <taxon>Hyphomicrobiales</taxon>
        <taxon>Xanthobacteraceae</taxon>
        <taxon>Ancylobacter</taxon>
    </lineage>
</organism>
<keyword evidence="3" id="KW-1185">Reference proteome</keyword>
<dbReference type="AlphaFoldDB" id="A0A9W6N9P4"/>
<dbReference type="Proteomes" id="UP001143330">
    <property type="component" value="Unassembled WGS sequence"/>
</dbReference>
<accession>A0A9W6N9P4</accession>
<dbReference type="Pfam" id="PF08401">
    <property type="entry name" value="ArdcN"/>
    <property type="match status" value="1"/>
</dbReference>
<dbReference type="EMBL" id="BSFM01000004">
    <property type="protein sequence ID" value="GLK82707.1"/>
    <property type="molecule type" value="Genomic_DNA"/>
</dbReference>
<reference evidence="2" key="1">
    <citation type="journal article" date="2014" name="Int. J. Syst. Evol. Microbiol.">
        <title>Complete genome sequence of Corynebacterium casei LMG S-19264T (=DSM 44701T), isolated from a smear-ripened cheese.</title>
        <authorList>
            <consortium name="US DOE Joint Genome Institute (JGI-PGF)"/>
            <person name="Walter F."/>
            <person name="Albersmeier A."/>
            <person name="Kalinowski J."/>
            <person name="Ruckert C."/>
        </authorList>
    </citation>
    <scope>NUCLEOTIDE SEQUENCE</scope>
    <source>
        <strain evidence="2">VKM B-2789</strain>
    </source>
</reference>
<comment type="caution">
    <text evidence="2">The sequence shown here is derived from an EMBL/GenBank/DDBJ whole genome shotgun (WGS) entry which is preliminary data.</text>
</comment>